<evidence type="ECO:0000256" key="2">
    <source>
        <dbReference type="ARBA" id="ARBA00022771"/>
    </source>
</evidence>
<evidence type="ECO:0000256" key="1">
    <source>
        <dbReference type="ARBA" id="ARBA00022723"/>
    </source>
</evidence>
<evidence type="ECO:0000313" key="8">
    <source>
        <dbReference type="Proteomes" id="UP000799770"/>
    </source>
</evidence>
<dbReference type="InterPro" id="IPR013083">
    <property type="entry name" value="Znf_RING/FYVE/PHD"/>
</dbReference>
<keyword evidence="1" id="KW-0479">Metal-binding</keyword>
<feature type="region of interest" description="Disordered" evidence="5">
    <location>
        <begin position="221"/>
        <end position="294"/>
    </location>
</feature>
<dbReference type="EMBL" id="ML977373">
    <property type="protein sequence ID" value="KAF2105706.1"/>
    <property type="molecule type" value="Genomic_DNA"/>
</dbReference>
<reference evidence="7" key="1">
    <citation type="journal article" date="2020" name="Stud. Mycol.">
        <title>101 Dothideomycetes genomes: a test case for predicting lifestyles and emergence of pathogens.</title>
        <authorList>
            <person name="Haridas S."/>
            <person name="Albert R."/>
            <person name="Binder M."/>
            <person name="Bloem J."/>
            <person name="Labutti K."/>
            <person name="Salamov A."/>
            <person name="Andreopoulos B."/>
            <person name="Baker S."/>
            <person name="Barry K."/>
            <person name="Bills G."/>
            <person name="Bluhm B."/>
            <person name="Cannon C."/>
            <person name="Castanera R."/>
            <person name="Culley D."/>
            <person name="Daum C."/>
            <person name="Ezra D."/>
            <person name="Gonzalez J."/>
            <person name="Henrissat B."/>
            <person name="Kuo A."/>
            <person name="Liang C."/>
            <person name="Lipzen A."/>
            <person name="Lutzoni F."/>
            <person name="Magnuson J."/>
            <person name="Mondo S."/>
            <person name="Nolan M."/>
            <person name="Ohm R."/>
            <person name="Pangilinan J."/>
            <person name="Park H.-J."/>
            <person name="Ramirez L."/>
            <person name="Alfaro M."/>
            <person name="Sun H."/>
            <person name="Tritt A."/>
            <person name="Yoshinaga Y."/>
            <person name="Zwiers L.-H."/>
            <person name="Turgeon B."/>
            <person name="Goodwin S."/>
            <person name="Spatafora J."/>
            <person name="Crous P."/>
            <person name="Grigoriev I."/>
        </authorList>
    </citation>
    <scope>NUCLEOTIDE SEQUENCE</scope>
    <source>
        <strain evidence="7">CBS 627.86</strain>
    </source>
</reference>
<keyword evidence="8" id="KW-1185">Reference proteome</keyword>
<evidence type="ECO:0000256" key="4">
    <source>
        <dbReference type="PROSITE-ProRule" id="PRU00452"/>
    </source>
</evidence>
<dbReference type="GO" id="GO:0016925">
    <property type="term" value="P:protein sumoylation"/>
    <property type="evidence" value="ECO:0007669"/>
    <property type="project" value="TreeGrafter"/>
</dbReference>
<name>A0A6A5YF03_9PLEO</name>
<dbReference type="GO" id="GO:0061665">
    <property type="term" value="F:SUMO ligase activity"/>
    <property type="evidence" value="ECO:0007669"/>
    <property type="project" value="TreeGrafter"/>
</dbReference>
<dbReference type="Gene3D" id="3.30.40.10">
    <property type="entry name" value="Zinc/RING finger domain, C3HC4 (zinc finger)"/>
    <property type="match status" value="1"/>
</dbReference>
<feature type="compositionally biased region" description="Polar residues" evidence="5">
    <location>
        <begin position="189"/>
        <end position="202"/>
    </location>
</feature>
<feature type="compositionally biased region" description="Polar residues" evidence="5">
    <location>
        <begin position="284"/>
        <end position="294"/>
    </location>
</feature>
<evidence type="ECO:0000259" key="6">
    <source>
        <dbReference type="PROSITE" id="PS51044"/>
    </source>
</evidence>
<feature type="compositionally biased region" description="Basic and acidic residues" evidence="5">
    <location>
        <begin position="255"/>
        <end position="271"/>
    </location>
</feature>
<evidence type="ECO:0000313" key="7">
    <source>
        <dbReference type="EMBL" id="KAF2105706.1"/>
    </source>
</evidence>
<dbReference type="InterPro" id="IPR004181">
    <property type="entry name" value="Znf_MIZ"/>
</dbReference>
<proteinExistence type="predicted"/>
<keyword evidence="2 4" id="KW-0863">Zinc-finger</keyword>
<evidence type="ECO:0000256" key="5">
    <source>
        <dbReference type="SAM" id="MobiDB-lite"/>
    </source>
</evidence>
<protein>
    <recommendedName>
        <fullName evidence="6">SP-RING-type domain-containing protein</fullName>
    </recommendedName>
</protein>
<feature type="compositionally biased region" description="Acidic residues" evidence="5">
    <location>
        <begin position="228"/>
        <end position="237"/>
    </location>
</feature>
<dbReference type="GO" id="GO:0000785">
    <property type="term" value="C:chromatin"/>
    <property type="evidence" value="ECO:0007669"/>
    <property type="project" value="TreeGrafter"/>
</dbReference>
<dbReference type="Pfam" id="PF02891">
    <property type="entry name" value="zf-MIZ"/>
    <property type="match status" value="1"/>
</dbReference>
<evidence type="ECO:0000256" key="3">
    <source>
        <dbReference type="ARBA" id="ARBA00022833"/>
    </source>
</evidence>
<dbReference type="Proteomes" id="UP000799770">
    <property type="component" value="Unassembled WGS sequence"/>
</dbReference>
<keyword evidence="3" id="KW-0862">Zinc</keyword>
<dbReference type="PANTHER" id="PTHR10782">
    <property type="entry name" value="ZINC FINGER MIZ DOMAIN-CONTAINING PROTEIN"/>
    <property type="match status" value="1"/>
</dbReference>
<sequence length="294" mass="32778">MVRHATRLGGVDVAAGNEILDLTDRTSRIRIVKPVRGIDCEHLQCFDLDIFLDRHCAVHGNDHNIRCPLCDYPMHLSDLRNDRYFESILSGANATEADKAKINSDGTWSLLYPAEPSNVTCTDNEGENGDRKKGKVAVKVSAALRYTTVFGKRGTTPAQAKGKRMPAGQPFKLVRVKKLRYELHGANKIPQNKEQSRITRSAQPGDIWSSRLGGFAGRDWWVLGIPPEPDEEGEDDSSQYSERSSGEDTEDDSDAEVRSGEPVEDASEARKSQMIYRCRAPSPEDQSTRTGFRR</sequence>
<organism evidence="7 8">
    <name type="scientific">Lophiotrema nucula</name>
    <dbReference type="NCBI Taxonomy" id="690887"/>
    <lineage>
        <taxon>Eukaryota</taxon>
        <taxon>Fungi</taxon>
        <taxon>Dikarya</taxon>
        <taxon>Ascomycota</taxon>
        <taxon>Pezizomycotina</taxon>
        <taxon>Dothideomycetes</taxon>
        <taxon>Pleosporomycetidae</taxon>
        <taxon>Pleosporales</taxon>
        <taxon>Lophiotremataceae</taxon>
        <taxon>Lophiotrema</taxon>
    </lineage>
</organism>
<accession>A0A6A5YF03</accession>
<dbReference type="AlphaFoldDB" id="A0A6A5YF03"/>
<dbReference type="PROSITE" id="PS51044">
    <property type="entry name" value="ZF_SP_RING"/>
    <property type="match status" value="1"/>
</dbReference>
<feature type="region of interest" description="Disordered" evidence="5">
    <location>
        <begin position="185"/>
        <end position="209"/>
    </location>
</feature>
<gene>
    <name evidence="7" type="ORF">BDV96DRAFT_357112</name>
</gene>
<dbReference type="PANTHER" id="PTHR10782:SF4">
    <property type="entry name" value="TONALLI, ISOFORM E"/>
    <property type="match status" value="1"/>
</dbReference>
<dbReference type="GO" id="GO:0008270">
    <property type="term" value="F:zinc ion binding"/>
    <property type="evidence" value="ECO:0007669"/>
    <property type="project" value="UniProtKB-KW"/>
</dbReference>
<feature type="domain" description="SP-RING-type" evidence="6">
    <location>
        <begin position="9"/>
        <end position="94"/>
    </location>
</feature>
<dbReference type="OrthoDB" id="27975at2759"/>